<evidence type="ECO:0000313" key="3">
    <source>
        <dbReference type="Proteomes" id="UP000612055"/>
    </source>
</evidence>
<name>A0A836BZH2_9CHLO</name>
<gene>
    <name evidence="2" type="ORF">HYH03_008506</name>
</gene>
<feature type="compositionally biased region" description="Low complexity" evidence="1">
    <location>
        <begin position="207"/>
        <end position="221"/>
    </location>
</feature>
<proteinExistence type="predicted"/>
<sequence length="791" mass="78372">MQLKSGEPALALTSKLLENLVSGARAPPAPTPAPGPAPQPSAPATDVASTSTPAAGATAAVSPAPEQGRVSNPGAASGGPNAAASSNGGAAAATSAGASTTSPDGAGTDATAGAGSDPAAAVAAVPETLLEAGTLALGGDKVELCGAYRSVCAVVFVQLVSHCLAVSEQDTWAVLYGLKPDEAESDGEAGPGAASASSADGGGGAEAAGLRPADGGSASGAEAGGMDDRAMLSKLGLGPNGLGDAQAGSAGTRVVYEEVEAAEQDDDDFCFEELELAPRGGADASTSGTAGPARAQANGANVPPYSWPALRDRLIYLSGQVSYVLLDEPALWSDGQLLQGVFRLLRALGAHRHAQELAPLLHAYVGLVCDRLAAEPGELGSLEGLWDAVGVPALASMPQSVGYRRRTPGALPLLAEASSCLSLVASLAGQLTGASARQRLWQQVHAHVLPLMERCLGELARAVGPGPGAGAKPAASAKAGAGAGAAADAAGREKEEDKAGPGPEEVAAIVLVCQVLEFYVQQRPGNADLGASLKASGVLASLARLFAAAAALTGAEPLRGAALGCAASSGELAAWMLAVPGVAKALAGPEFQEGGRFEAHGAVWELLSKGGASPLALSILSGGAAPEKAVRIHLLLSLLTKAAACRGHTRGLWGPALDRALRDLMSGLRCEAGLGAAASAAAPKVAAQGSVAGPATPNSEREGGAAEAAAAGEGGPAEVEQGGEAGPPGVEVGVEAGMEEEEEEEDDDAKLHLLDPEALQRRRARQLHPGCWRMLKQLLTEGGDARGSKTD</sequence>
<feature type="compositionally biased region" description="Pro residues" evidence="1">
    <location>
        <begin position="27"/>
        <end position="41"/>
    </location>
</feature>
<feature type="region of interest" description="Disordered" evidence="1">
    <location>
        <begin position="689"/>
        <end position="756"/>
    </location>
</feature>
<feature type="compositionally biased region" description="Acidic residues" evidence="1">
    <location>
        <begin position="737"/>
        <end position="748"/>
    </location>
</feature>
<comment type="caution">
    <text evidence="2">The sequence shown here is derived from an EMBL/GenBank/DDBJ whole genome shotgun (WGS) entry which is preliminary data.</text>
</comment>
<keyword evidence="3" id="KW-1185">Reference proteome</keyword>
<protein>
    <submittedName>
        <fullName evidence="2">Uncharacterized protein</fullName>
    </submittedName>
</protein>
<evidence type="ECO:0000256" key="1">
    <source>
        <dbReference type="SAM" id="MobiDB-lite"/>
    </source>
</evidence>
<dbReference type="OrthoDB" id="547809at2759"/>
<organism evidence="2 3">
    <name type="scientific">Edaphochlamys debaryana</name>
    <dbReference type="NCBI Taxonomy" id="47281"/>
    <lineage>
        <taxon>Eukaryota</taxon>
        <taxon>Viridiplantae</taxon>
        <taxon>Chlorophyta</taxon>
        <taxon>core chlorophytes</taxon>
        <taxon>Chlorophyceae</taxon>
        <taxon>CS clade</taxon>
        <taxon>Chlamydomonadales</taxon>
        <taxon>Chlamydomonadales incertae sedis</taxon>
        <taxon>Edaphochlamys</taxon>
    </lineage>
</organism>
<reference evidence="2" key="1">
    <citation type="journal article" date="2020" name="bioRxiv">
        <title>Comparative genomics of Chlamydomonas.</title>
        <authorList>
            <person name="Craig R.J."/>
            <person name="Hasan A.R."/>
            <person name="Ness R.W."/>
            <person name="Keightley P.D."/>
        </authorList>
    </citation>
    <scope>NUCLEOTIDE SEQUENCE</scope>
    <source>
        <strain evidence="2">CCAP 11/70</strain>
    </source>
</reference>
<dbReference type="EMBL" id="JAEHOE010000038">
    <property type="protein sequence ID" value="KAG2493374.1"/>
    <property type="molecule type" value="Genomic_DNA"/>
</dbReference>
<feature type="compositionally biased region" description="Low complexity" evidence="1">
    <location>
        <begin position="42"/>
        <end position="116"/>
    </location>
</feature>
<feature type="compositionally biased region" description="Low complexity" evidence="1">
    <location>
        <begin position="705"/>
        <end position="736"/>
    </location>
</feature>
<accession>A0A836BZH2</accession>
<feature type="region of interest" description="Disordered" evidence="1">
    <location>
        <begin position="21"/>
        <end position="116"/>
    </location>
</feature>
<evidence type="ECO:0000313" key="2">
    <source>
        <dbReference type="EMBL" id="KAG2493374.1"/>
    </source>
</evidence>
<dbReference type="Proteomes" id="UP000612055">
    <property type="component" value="Unassembled WGS sequence"/>
</dbReference>
<feature type="region of interest" description="Disordered" evidence="1">
    <location>
        <begin position="183"/>
        <end position="225"/>
    </location>
</feature>
<dbReference type="AlphaFoldDB" id="A0A836BZH2"/>